<name>A0ABT7HDL9_9GAMM</name>
<gene>
    <name evidence="2" type="ORF">QQF73_10340</name>
</gene>
<dbReference type="SUPFAM" id="SSF52980">
    <property type="entry name" value="Restriction endonuclease-like"/>
    <property type="match status" value="1"/>
</dbReference>
<keyword evidence="2" id="KW-0540">Nuclease</keyword>
<evidence type="ECO:0000313" key="3">
    <source>
        <dbReference type="Proteomes" id="UP001223547"/>
    </source>
</evidence>
<evidence type="ECO:0000313" key="2">
    <source>
        <dbReference type="EMBL" id="MDK9558022.1"/>
    </source>
</evidence>
<dbReference type="Gene3D" id="3.40.91.80">
    <property type="match status" value="1"/>
</dbReference>
<keyword evidence="2" id="KW-0255">Endonuclease</keyword>
<sequence>MSDFGSLNDYLSGAAVKRLTAVECDPSRSNGHEINATSMKAFMGPDARSDIPTTFVRLDDDEEHIESVEGTCSWWFRDRTAQGKGVEYRLYYQDNPAITKAEIGDALAIVMKPNNELIFVTAPQGSQSELELFELFGQDFGNRFKSLDFTDDEEEIGPIKRFILEELGIEIKANFGVNYLSTIESHFGPLTFPSTRKFSQLARQLGGELREFDSADTAVVTWWETEEAMFRQLEGAIIEERLAKGFTDAEDFLSFSQSIRQRRSSRAGSALENHLEQTFSEKGVRFSREKKTEKNKKPDFLFPSVEDYRNKDFPAEQLTMLGVKTTCKDRWRQVLAEAGRIEKKHLFTLQPKISSNQTNEMIDSKLQLVVPRSIHVTYTDEQKSWLLDLEQFLDIVKKRDC</sequence>
<dbReference type="InterPro" id="IPR011335">
    <property type="entry name" value="Restrct_endonuc-II-like"/>
</dbReference>
<accession>A0ABT7HDL9</accession>
<keyword evidence="2" id="KW-0378">Hydrolase</keyword>
<evidence type="ECO:0000259" key="1">
    <source>
        <dbReference type="Pfam" id="PF09019"/>
    </source>
</evidence>
<proteinExistence type="predicted"/>
<dbReference type="EMBL" id="JASSQD010000001">
    <property type="protein sequence ID" value="MDK9558022.1"/>
    <property type="molecule type" value="Genomic_DNA"/>
</dbReference>
<dbReference type="RefSeq" id="WP_285368144.1">
    <property type="nucleotide sequence ID" value="NZ_JASSQD010000001.1"/>
</dbReference>
<organism evidence="2 3">
    <name type="scientific">Marinobacter albus</name>
    <dbReference type="NCBI Taxonomy" id="3030833"/>
    <lineage>
        <taxon>Bacteria</taxon>
        <taxon>Pseudomonadati</taxon>
        <taxon>Pseudomonadota</taxon>
        <taxon>Gammaproteobacteria</taxon>
        <taxon>Pseudomonadales</taxon>
        <taxon>Marinobacteraceae</taxon>
        <taxon>Marinobacter</taxon>
    </lineage>
</organism>
<feature type="domain" description="Restriction endonuclease type II EcoRII C-terminal" evidence="1">
    <location>
        <begin position="230"/>
        <end position="393"/>
    </location>
</feature>
<dbReference type="InterPro" id="IPR015109">
    <property type="entry name" value="Restrct_endonuc_II_EcoRII_C"/>
</dbReference>
<reference evidence="2 3" key="1">
    <citation type="submission" date="2023-05" db="EMBL/GenBank/DDBJ databases">
        <title>Marinobacter albus sp. nov., a marine bacterium isolated from sand in a coastal intertidal zone of huludao.</title>
        <authorList>
            <person name="Deng T."/>
        </authorList>
    </citation>
    <scope>NUCLEOTIDE SEQUENCE [LARGE SCALE GENOMIC DNA]</scope>
    <source>
        <strain evidence="2 3">M216</strain>
    </source>
</reference>
<dbReference type="GO" id="GO:0004519">
    <property type="term" value="F:endonuclease activity"/>
    <property type="evidence" value="ECO:0007669"/>
    <property type="project" value="UniProtKB-KW"/>
</dbReference>
<keyword evidence="3" id="KW-1185">Reference proteome</keyword>
<protein>
    <submittedName>
        <fullName evidence="2">Type II restriction endonuclease</fullName>
    </submittedName>
</protein>
<dbReference type="Pfam" id="PF09019">
    <property type="entry name" value="EcoRII-C"/>
    <property type="match status" value="1"/>
</dbReference>
<comment type="caution">
    <text evidence="2">The sequence shown here is derived from an EMBL/GenBank/DDBJ whole genome shotgun (WGS) entry which is preliminary data.</text>
</comment>
<dbReference type="InterPro" id="IPR038365">
    <property type="entry name" value="EcoRII_C_sf"/>
</dbReference>
<dbReference type="Proteomes" id="UP001223547">
    <property type="component" value="Unassembled WGS sequence"/>
</dbReference>